<keyword evidence="3" id="KW-1185">Reference proteome</keyword>
<gene>
    <name evidence="2" type="ORF">DPMN_137805</name>
</gene>
<proteinExistence type="predicted"/>
<reference evidence="2" key="1">
    <citation type="journal article" date="2019" name="bioRxiv">
        <title>The Genome of the Zebra Mussel, Dreissena polymorpha: A Resource for Invasive Species Research.</title>
        <authorList>
            <person name="McCartney M.A."/>
            <person name="Auch B."/>
            <person name="Kono T."/>
            <person name="Mallez S."/>
            <person name="Zhang Y."/>
            <person name="Obille A."/>
            <person name="Becker A."/>
            <person name="Abrahante J.E."/>
            <person name="Garbe J."/>
            <person name="Badalamenti J.P."/>
            <person name="Herman A."/>
            <person name="Mangelson H."/>
            <person name="Liachko I."/>
            <person name="Sullivan S."/>
            <person name="Sone E.D."/>
            <person name="Koren S."/>
            <person name="Silverstein K.A.T."/>
            <person name="Beckman K.B."/>
            <person name="Gohl D.M."/>
        </authorList>
    </citation>
    <scope>NUCLEOTIDE SEQUENCE</scope>
    <source>
        <strain evidence="2">Duluth1</strain>
        <tissue evidence="2">Whole animal</tissue>
    </source>
</reference>
<dbReference type="EMBL" id="JAIWYP010000006">
    <property type="protein sequence ID" value="KAH3809436.1"/>
    <property type="molecule type" value="Genomic_DNA"/>
</dbReference>
<accession>A0A9D4JE06</accession>
<dbReference type="Proteomes" id="UP000828390">
    <property type="component" value="Unassembled WGS sequence"/>
</dbReference>
<name>A0A9D4JE06_DREPO</name>
<dbReference type="AlphaFoldDB" id="A0A9D4JE06"/>
<evidence type="ECO:0000313" key="3">
    <source>
        <dbReference type="Proteomes" id="UP000828390"/>
    </source>
</evidence>
<feature type="compositionally biased region" description="Polar residues" evidence="1">
    <location>
        <begin position="15"/>
        <end position="27"/>
    </location>
</feature>
<evidence type="ECO:0000256" key="1">
    <source>
        <dbReference type="SAM" id="MobiDB-lite"/>
    </source>
</evidence>
<reference evidence="2" key="2">
    <citation type="submission" date="2020-11" db="EMBL/GenBank/DDBJ databases">
        <authorList>
            <person name="McCartney M.A."/>
            <person name="Auch B."/>
            <person name="Kono T."/>
            <person name="Mallez S."/>
            <person name="Becker A."/>
            <person name="Gohl D.M."/>
            <person name="Silverstein K.A.T."/>
            <person name="Koren S."/>
            <person name="Bechman K.B."/>
            <person name="Herman A."/>
            <person name="Abrahante J.E."/>
            <person name="Garbe J."/>
        </authorList>
    </citation>
    <scope>NUCLEOTIDE SEQUENCE</scope>
    <source>
        <strain evidence="2">Duluth1</strain>
        <tissue evidence="2">Whole animal</tissue>
    </source>
</reference>
<evidence type="ECO:0000313" key="2">
    <source>
        <dbReference type="EMBL" id="KAH3809436.1"/>
    </source>
</evidence>
<protein>
    <submittedName>
        <fullName evidence="2">Uncharacterized protein</fullName>
    </submittedName>
</protein>
<feature type="region of interest" description="Disordered" evidence="1">
    <location>
        <begin position="1"/>
        <end position="30"/>
    </location>
</feature>
<organism evidence="2 3">
    <name type="scientific">Dreissena polymorpha</name>
    <name type="common">Zebra mussel</name>
    <name type="synonym">Mytilus polymorpha</name>
    <dbReference type="NCBI Taxonomy" id="45954"/>
    <lineage>
        <taxon>Eukaryota</taxon>
        <taxon>Metazoa</taxon>
        <taxon>Spiralia</taxon>
        <taxon>Lophotrochozoa</taxon>
        <taxon>Mollusca</taxon>
        <taxon>Bivalvia</taxon>
        <taxon>Autobranchia</taxon>
        <taxon>Heteroconchia</taxon>
        <taxon>Euheterodonta</taxon>
        <taxon>Imparidentia</taxon>
        <taxon>Neoheterodontei</taxon>
        <taxon>Myida</taxon>
        <taxon>Dreissenoidea</taxon>
        <taxon>Dreissenidae</taxon>
        <taxon>Dreissena</taxon>
    </lineage>
</organism>
<comment type="caution">
    <text evidence="2">The sequence shown here is derived from an EMBL/GenBank/DDBJ whole genome shotgun (WGS) entry which is preliminary data.</text>
</comment>
<sequence>MNDPSFMTSLPFPKSASSLPQLEGRSNSKQHELLHETLSAVFINQTKQNTVTSARDCFNPVCFKTD</sequence>